<proteinExistence type="predicted"/>
<dbReference type="CDD" id="cd01392">
    <property type="entry name" value="HTH_LacI"/>
    <property type="match status" value="1"/>
</dbReference>
<evidence type="ECO:0000256" key="3">
    <source>
        <dbReference type="ARBA" id="ARBA00023163"/>
    </source>
</evidence>
<reference evidence="5 6" key="1">
    <citation type="submission" date="2021-03" db="EMBL/GenBank/DDBJ databases">
        <title>Genomic Encyclopedia of Type Strains, Phase IV (KMG-IV): sequencing the most valuable type-strain genomes for metagenomic binning, comparative biology and taxonomic classification.</title>
        <authorList>
            <person name="Goeker M."/>
        </authorList>
    </citation>
    <scope>NUCLEOTIDE SEQUENCE [LARGE SCALE GENOMIC DNA]</scope>
    <source>
        <strain evidence="5 6">DSM 27512</strain>
    </source>
</reference>
<keyword evidence="2" id="KW-0238">DNA-binding</keyword>
<dbReference type="PRINTS" id="PR00036">
    <property type="entry name" value="HTHLACI"/>
</dbReference>
<protein>
    <submittedName>
        <fullName evidence="5">LacI family transcriptional regulator</fullName>
    </submittedName>
</protein>
<keyword evidence="1" id="KW-0805">Transcription regulation</keyword>
<keyword evidence="3" id="KW-0804">Transcription</keyword>
<sequence length="332" mass="36910">MTVTIKDVAKMAGVSISTVSRVINNSKPVSSDIRDRVLKVIKETGYVPNPVARSLVMKKSQIIGVIVPDISNLLIGELLNGIEEIGRMYDYDILLCNTYGEIEEELKYINLLKSKSVAGIVFVTGKIDEKTVNAIEEGNVPAVYIGKNAKDFDIYSVSIDHEKASYEMTKYLIEKGNKKIAFFRASIEDNIEDSERYKGYKKALEDSNIELDKSIVLQGDETSDSGYMLAKDLIEKENIPEAVFASSDEVAIGAMNAFIDNSIKVPEEVKIAGYDDIKIASMVRPSLTTIKTPIYDIGAVSARMIIKMINKEQLDSKHIILPYTLMNRQSTN</sequence>
<dbReference type="InterPro" id="IPR000843">
    <property type="entry name" value="HTH_LacI"/>
</dbReference>
<dbReference type="PROSITE" id="PS50932">
    <property type="entry name" value="HTH_LACI_2"/>
    <property type="match status" value="1"/>
</dbReference>
<accession>A0ABS4KG41</accession>
<dbReference type="Gene3D" id="1.10.260.40">
    <property type="entry name" value="lambda repressor-like DNA-binding domains"/>
    <property type="match status" value="1"/>
</dbReference>
<evidence type="ECO:0000256" key="2">
    <source>
        <dbReference type="ARBA" id="ARBA00023125"/>
    </source>
</evidence>
<keyword evidence="6" id="KW-1185">Reference proteome</keyword>
<gene>
    <name evidence="5" type="ORF">J2Z35_000511</name>
</gene>
<dbReference type="PANTHER" id="PTHR30146:SF149">
    <property type="entry name" value="HTH-TYPE TRANSCRIPTIONAL REGULATOR EBGR"/>
    <property type="match status" value="1"/>
</dbReference>
<dbReference type="InterPro" id="IPR046335">
    <property type="entry name" value="LacI/GalR-like_sensor"/>
</dbReference>
<evidence type="ECO:0000313" key="5">
    <source>
        <dbReference type="EMBL" id="MBP2026722.1"/>
    </source>
</evidence>
<evidence type="ECO:0000256" key="1">
    <source>
        <dbReference type="ARBA" id="ARBA00023015"/>
    </source>
</evidence>
<dbReference type="Proteomes" id="UP001314903">
    <property type="component" value="Unassembled WGS sequence"/>
</dbReference>
<dbReference type="SMART" id="SM00354">
    <property type="entry name" value="HTH_LACI"/>
    <property type="match status" value="1"/>
</dbReference>
<organism evidence="5 6">
    <name type="scientific">Acetoanaerobium pronyense</name>
    <dbReference type="NCBI Taxonomy" id="1482736"/>
    <lineage>
        <taxon>Bacteria</taxon>
        <taxon>Bacillati</taxon>
        <taxon>Bacillota</taxon>
        <taxon>Clostridia</taxon>
        <taxon>Peptostreptococcales</taxon>
        <taxon>Filifactoraceae</taxon>
        <taxon>Acetoanaerobium</taxon>
    </lineage>
</organism>
<dbReference type="PANTHER" id="PTHR30146">
    <property type="entry name" value="LACI-RELATED TRANSCRIPTIONAL REPRESSOR"/>
    <property type="match status" value="1"/>
</dbReference>
<dbReference type="RefSeq" id="WP_330623338.1">
    <property type="nucleotide sequence ID" value="NZ_JAGGLI010000003.1"/>
</dbReference>
<dbReference type="SUPFAM" id="SSF53822">
    <property type="entry name" value="Periplasmic binding protein-like I"/>
    <property type="match status" value="1"/>
</dbReference>
<dbReference type="Gene3D" id="3.40.50.2300">
    <property type="match status" value="2"/>
</dbReference>
<dbReference type="Pfam" id="PF13377">
    <property type="entry name" value="Peripla_BP_3"/>
    <property type="match status" value="1"/>
</dbReference>
<feature type="domain" description="HTH lacI-type" evidence="4">
    <location>
        <begin position="3"/>
        <end position="57"/>
    </location>
</feature>
<dbReference type="PROSITE" id="PS00356">
    <property type="entry name" value="HTH_LACI_1"/>
    <property type="match status" value="1"/>
</dbReference>
<evidence type="ECO:0000259" key="4">
    <source>
        <dbReference type="PROSITE" id="PS50932"/>
    </source>
</evidence>
<dbReference type="InterPro" id="IPR028082">
    <property type="entry name" value="Peripla_BP_I"/>
</dbReference>
<evidence type="ECO:0000313" key="6">
    <source>
        <dbReference type="Proteomes" id="UP001314903"/>
    </source>
</evidence>
<dbReference type="EMBL" id="JAGGLI010000003">
    <property type="protein sequence ID" value="MBP2026722.1"/>
    <property type="molecule type" value="Genomic_DNA"/>
</dbReference>
<comment type="caution">
    <text evidence="5">The sequence shown here is derived from an EMBL/GenBank/DDBJ whole genome shotgun (WGS) entry which is preliminary data.</text>
</comment>
<name>A0ABS4KG41_9FIRM</name>
<dbReference type="SUPFAM" id="SSF47413">
    <property type="entry name" value="lambda repressor-like DNA-binding domains"/>
    <property type="match status" value="1"/>
</dbReference>
<dbReference type="Pfam" id="PF00356">
    <property type="entry name" value="LacI"/>
    <property type="match status" value="1"/>
</dbReference>
<dbReference type="InterPro" id="IPR010982">
    <property type="entry name" value="Lambda_DNA-bd_dom_sf"/>
</dbReference>